<proteinExistence type="predicted"/>
<dbReference type="SUPFAM" id="SSF48452">
    <property type="entry name" value="TPR-like"/>
    <property type="match status" value="1"/>
</dbReference>
<protein>
    <recommendedName>
        <fullName evidence="1">Bacterial Ig-like domain-containing protein</fullName>
    </recommendedName>
</protein>
<dbReference type="AlphaFoldDB" id="A0A644X2U2"/>
<evidence type="ECO:0000313" key="2">
    <source>
        <dbReference type="EMBL" id="MPM08613.1"/>
    </source>
</evidence>
<sequence>MNNKFIKLTITATFLMLSISLFSCTDTSKKVTVSNNTEEEILVEENEVTELINNGTKLFNDKKYDEASAYYNKAIELDKSNKDLYLEIKDIYLDANRLDDAYFITKTAISNNVDAENMKKVAEEISSKFNVININDKVEQNSEYYFPKNVTAVINDQSITLPIKWDYAKVDTSDSGTFEYYGFNEEYGRRIKVTLTIPQVVYDKQIGCIENIYTTNGKTYIDVDLVGFYITKNLSLQEAFKDKKDIPIIESTEEFYLPDGYYIKNDYSTITTYEISNDCSFQLLHHDFVETLGLNRDYPGNSSINLIASFDNFKDYIGLRNPMDIGDLVIDDNTILTNRGTLCWIELKNNVVYSIYRQYTP</sequence>
<dbReference type="InterPro" id="IPR011081">
    <property type="entry name" value="Big_4"/>
</dbReference>
<feature type="domain" description="Bacterial Ig-like" evidence="1">
    <location>
        <begin position="133"/>
        <end position="182"/>
    </location>
</feature>
<gene>
    <name evidence="2" type="ORF">SDC9_54927</name>
</gene>
<dbReference type="SMART" id="SM00028">
    <property type="entry name" value="TPR"/>
    <property type="match status" value="1"/>
</dbReference>
<accession>A0A644X2U2</accession>
<organism evidence="2">
    <name type="scientific">bioreactor metagenome</name>
    <dbReference type="NCBI Taxonomy" id="1076179"/>
    <lineage>
        <taxon>unclassified sequences</taxon>
        <taxon>metagenomes</taxon>
        <taxon>ecological metagenomes</taxon>
    </lineage>
</organism>
<dbReference type="InterPro" id="IPR019734">
    <property type="entry name" value="TPR_rpt"/>
</dbReference>
<dbReference type="Pfam" id="PF07532">
    <property type="entry name" value="Big_4"/>
    <property type="match status" value="1"/>
</dbReference>
<dbReference type="Pfam" id="PF14559">
    <property type="entry name" value="TPR_19"/>
    <property type="match status" value="1"/>
</dbReference>
<evidence type="ECO:0000259" key="1">
    <source>
        <dbReference type="Pfam" id="PF07532"/>
    </source>
</evidence>
<dbReference type="EMBL" id="VSSQ01001469">
    <property type="protein sequence ID" value="MPM08613.1"/>
    <property type="molecule type" value="Genomic_DNA"/>
</dbReference>
<dbReference type="InterPro" id="IPR011990">
    <property type="entry name" value="TPR-like_helical_dom_sf"/>
</dbReference>
<reference evidence="2" key="1">
    <citation type="submission" date="2019-08" db="EMBL/GenBank/DDBJ databases">
        <authorList>
            <person name="Kucharzyk K."/>
            <person name="Murdoch R.W."/>
            <person name="Higgins S."/>
            <person name="Loffler F."/>
        </authorList>
    </citation>
    <scope>NUCLEOTIDE SEQUENCE</scope>
</reference>
<dbReference type="PROSITE" id="PS51257">
    <property type="entry name" value="PROKAR_LIPOPROTEIN"/>
    <property type="match status" value="1"/>
</dbReference>
<comment type="caution">
    <text evidence="2">The sequence shown here is derived from an EMBL/GenBank/DDBJ whole genome shotgun (WGS) entry which is preliminary data.</text>
</comment>
<dbReference type="PROSITE" id="PS50005">
    <property type="entry name" value="TPR"/>
    <property type="match status" value="1"/>
</dbReference>
<name>A0A644X2U2_9ZZZZ</name>
<dbReference type="Gene3D" id="1.25.40.10">
    <property type="entry name" value="Tetratricopeptide repeat domain"/>
    <property type="match status" value="1"/>
</dbReference>